<reference evidence="3 4" key="1">
    <citation type="journal article" date="2010" name="Stand. Genomic Sci.">
        <title>Complete genome sequence of Olsenella uli type strain (VPI D76D-27C).</title>
        <authorList>
            <person name="Goker M."/>
            <person name="Held B."/>
            <person name="Lucas S."/>
            <person name="Nolan M."/>
            <person name="Yasawong M."/>
            <person name="Glavina Del Rio T."/>
            <person name="Tice H."/>
            <person name="Cheng J.F."/>
            <person name="Bruce D."/>
            <person name="Detter J.C."/>
            <person name="Tapia R."/>
            <person name="Han C."/>
            <person name="Goodwin L."/>
            <person name="Pitluck S."/>
            <person name="Liolios K."/>
            <person name="Ivanova N."/>
            <person name="Mavromatis K."/>
            <person name="Mikhailova N."/>
            <person name="Pati A."/>
            <person name="Chen A."/>
            <person name="Palaniappan K."/>
            <person name="Land M."/>
            <person name="Hauser L."/>
            <person name="Chang Y.J."/>
            <person name="Jeffries C.D."/>
            <person name="Rohde M."/>
            <person name="Sikorski J."/>
            <person name="Pukall R."/>
            <person name="Woyke T."/>
            <person name="Bristow J."/>
            <person name="Eisen J.A."/>
            <person name="Markowitz V."/>
            <person name="Hugenholtz P."/>
            <person name="Kyrpides N.C."/>
            <person name="Klenk H.P."/>
            <person name="Lapidus A."/>
        </authorList>
    </citation>
    <scope>NUCLEOTIDE SEQUENCE [LARGE SCALE GENOMIC DNA]</scope>
    <source>
        <strain evidence="4">ATCC 49627 / DSM 7084 / CIP 109912 / JCM 12494 / NCIMB 702895 / VPI D76D-27C</strain>
    </source>
</reference>
<dbReference type="HOGENOM" id="CLU_427486_0_0_11"/>
<dbReference type="OrthoDB" id="3170948at2"/>
<evidence type="ECO:0000313" key="4">
    <source>
        <dbReference type="Proteomes" id="UP000000333"/>
    </source>
</evidence>
<dbReference type="Proteomes" id="UP000000333">
    <property type="component" value="Chromosome"/>
</dbReference>
<proteinExistence type="predicted"/>
<dbReference type="RefSeq" id="WP_013251235.1">
    <property type="nucleotide sequence ID" value="NC_014363.1"/>
</dbReference>
<evidence type="ECO:0000256" key="1">
    <source>
        <dbReference type="SAM" id="MobiDB-lite"/>
    </source>
</evidence>
<name>E1QYL9_OLSUV</name>
<dbReference type="EMBL" id="CP002106">
    <property type="protein sequence ID" value="ADK67483.1"/>
    <property type="molecule type" value="Genomic_DNA"/>
</dbReference>
<dbReference type="KEGG" id="ols:Olsu_0359"/>
<protein>
    <recommendedName>
        <fullName evidence="2">DUF3825 domain-containing protein</fullName>
    </recommendedName>
</protein>
<accession>E1QYL9</accession>
<evidence type="ECO:0000313" key="3">
    <source>
        <dbReference type="EMBL" id="ADK67483.1"/>
    </source>
</evidence>
<feature type="compositionally biased region" description="Low complexity" evidence="1">
    <location>
        <begin position="134"/>
        <end position="144"/>
    </location>
</feature>
<dbReference type="AlphaFoldDB" id="E1QYL9"/>
<feature type="region of interest" description="Disordered" evidence="1">
    <location>
        <begin position="95"/>
        <end position="219"/>
    </location>
</feature>
<dbReference type="eggNOG" id="COG1278">
    <property type="taxonomic scope" value="Bacteria"/>
</dbReference>
<dbReference type="GeneID" id="78511815"/>
<evidence type="ECO:0000259" key="2">
    <source>
        <dbReference type="Pfam" id="PF12873"/>
    </source>
</evidence>
<organism evidence="3 4">
    <name type="scientific">Olsenella uli (strain ATCC 49627 / DSM 7084 / CCUG 31166 / CIP 109912 / JCM 12494 / LMG 11480 / NCIMB 702895 / VPI D76D-27C)</name>
    <name type="common">Lactobacillus uli</name>
    <dbReference type="NCBI Taxonomy" id="633147"/>
    <lineage>
        <taxon>Bacteria</taxon>
        <taxon>Bacillati</taxon>
        <taxon>Actinomycetota</taxon>
        <taxon>Coriobacteriia</taxon>
        <taxon>Coriobacteriales</taxon>
        <taxon>Atopobiaceae</taxon>
        <taxon>Olsenella</taxon>
    </lineage>
</organism>
<gene>
    <name evidence="3" type="ordered locus">Olsu_0359</name>
</gene>
<dbReference type="InterPro" id="IPR024437">
    <property type="entry name" value="DUF3825"/>
</dbReference>
<sequence length="640" mass="68249">MPKITPGNRLYLYRLFSREIGCGRQELIGRFGEVLTRDGILPEDLDCTDVTQLLGELPDLIKLRIFRKGRVYATLLQRPELDEILARDAQAAEKGAGAAGGARSWRHKKGKGDPKPTKPHHRRSKAQPTDEPLTAGATATTERAANVDKRPMPTDEPAAPTVPAIQDEATDAATTVETSPGAAAISPATSTERRPPISLTITYDPHEGAGTSPQPDLPKRFSTDVHCRDEALRTLYQLLPYGTDVMGVLDEDWTLARSTGTAAGTRGRITFPLRYRDGTGLPLTVTLLRQPRSVSGKRWSLDCMDGNAAMGHAHEDPEAEGTSLADQGAWSDLVTGRTVTPDASPDPVRELASFAILGAWEDFLGPLAAMAEPECWDYPAGGASGNQGTDEGDPYGVLREYVALTFHRIMGQGKLAVADDGSLAAFDTGLVDADAQSILACLVPSGDAVIAWRLAGVCVAGSGDLGVRALALLASPPARASYIEDPSDALPPEEGRPITLDADEIVGHQLGRLPRAFLDSQIGADASDGTLADLERAVSADPGRFDRIGRALDDACAHSLRRVRASWRACTPIYDPTADATKLLVPLCLADKRHADRALVLSRQASGSCLASVILTLPRARTLARVVSGELPSWLVGDAR</sequence>
<dbReference type="STRING" id="633147.Olsu_0359"/>
<keyword evidence="4" id="KW-1185">Reference proteome</keyword>
<feature type="domain" description="DUF3825" evidence="2">
    <location>
        <begin position="367"/>
        <end position="628"/>
    </location>
</feature>
<dbReference type="Pfam" id="PF12873">
    <property type="entry name" value="DUF3825"/>
    <property type="match status" value="1"/>
</dbReference>